<accession>A0ABT1QMV2</accession>
<gene>
    <name evidence="2" type="ORF">NM961_04000</name>
</gene>
<name>A0ABT1QMV2_9GAMM</name>
<proteinExistence type="predicted"/>
<evidence type="ECO:0000313" key="3">
    <source>
        <dbReference type="Proteomes" id="UP001165498"/>
    </source>
</evidence>
<evidence type="ECO:0000256" key="1">
    <source>
        <dbReference type="SAM" id="MobiDB-lite"/>
    </source>
</evidence>
<protein>
    <submittedName>
        <fullName evidence="2">Uncharacterized protein</fullName>
    </submittedName>
</protein>
<feature type="region of interest" description="Disordered" evidence="1">
    <location>
        <begin position="38"/>
        <end position="89"/>
    </location>
</feature>
<sequence>MRTHATQGINYPLLLAVLALHAGVFAWALRQPAFAPSPQRTAARAETAPPGNTTPRPDAQRRSETAVTDDEIPAADDPRRAFTPQQWRDNQQRAAAALLQRELGALAAVAARDPAQLPRALEQGLARGDRAAAQAAAALHEECSQFDAAALQSAPPILLQDIAAPLQPLLRARFDARLQRLREQARRCAAWNQAQATLATARRDYAGRANADAHEALRVQQQLQPATPDLLARLRQGLEQVWRQNSDAAVGRNLALLLLNEDDATRRELGLRLLLQLGEQDDSQADFVAAVLNQGYGKLPRQPVLAATWQRRAADLGSDSAIGGELQQEPVRASAEQAWSWRAWRVWLNAQGCYVRAARADDALLADDLRALQQLDTQLDAAARGRAGRLYRERLAQWGERARTARHCGNAPATER</sequence>
<keyword evidence="3" id="KW-1185">Reference proteome</keyword>
<evidence type="ECO:0000313" key="2">
    <source>
        <dbReference type="EMBL" id="MCQ4163866.1"/>
    </source>
</evidence>
<dbReference type="EMBL" id="JANFQO010000003">
    <property type="protein sequence ID" value="MCQ4163866.1"/>
    <property type="molecule type" value="Genomic_DNA"/>
</dbReference>
<dbReference type="RefSeq" id="WP_255911516.1">
    <property type="nucleotide sequence ID" value="NZ_JANFQO010000003.1"/>
</dbReference>
<organism evidence="2 3">
    <name type="scientific">Tahibacter harae</name>
    <dbReference type="NCBI Taxonomy" id="2963937"/>
    <lineage>
        <taxon>Bacteria</taxon>
        <taxon>Pseudomonadati</taxon>
        <taxon>Pseudomonadota</taxon>
        <taxon>Gammaproteobacteria</taxon>
        <taxon>Lysobacterales</taxon>
        <taxon>Rhodanobacteraceae</taxon>
        <taxon>Tahibacter</taxon>
    </lineage>
</organism>
<dbReference type="Proteomes" id="UP001165498">
    <property type="component" value="Unassembled WGS sequence"/>
</dbReference>
<comment type="caution">
    <text evidence="2">The sequence shown here is derived from an EMBL/GenBank/DDBJ whole genome shotgun (WGS) entry which is preliminary data.</text>
</comment>
<reference evidence="2" key="1">
    <citation type="submission" date="2022-07" db="EMBL/GenBank/DDBJ databases">
        <title>Tahibacter sp., a new gammaproteobacterium isolated from the silt sample collected at pig farm.</title>
        <authorList>
            <person name="Chen H."/>
        </authorList>
    </citation>
    <scope>NUCLEOTIDE SEQUENCE</scope>
    <source>
        <strain evidence="2">P2K</strain>
    </source>
</reference>